<sequence>MVHEMLQEGIIVPSNSPFSSPIILVKKKDGTWRFCTDYRALNAITVKDSFPIPTVDELIDELHGAKFFSKMDLRARYHQILVKEEEIYKTTFRTHQGLRFIKGYATLAGPLTELLKKDNFNWSDAATKAFTNLKKALTESPVLALPDFSLPFQLETDASGIEYKPGKENIAADSLLRSFYMAWSHAVPQLVANLQQAQKLDNGIKTLIDACNNNFCSDPHYSVHQGLLLWKRRIVVPSGHELIQIILNEFHSSMIGGHAGFSRTLARIAAQFYWKGMHQDIKRYVQQCLICQQAKVATTLPVGLLQPLPIPDQIWEDLAMDFIMGLGPSCFSWLHSNLCGS</sequence>
<dbReference type="Pfam" id="PF17919">
    <property type="entry name" value="RT_RNaseH_2"/>
    <property type="match status" value="1"/>
</dbReference>
<dbReference type="Pfam" id="PF17921">
    <property type="entry name" value="Integrase_H2C2"/>
    <property type="match status" value="1"/>
</dbReference>
<dbReference type="InterPro" id="IPR043128">
    <property type="entry name" value="Rev_trsase/Diguanyl_cyclase"/>
</dbReference>
<accession>A0A151RR48</accession>
<dbReference type="InterPro" id="IPR050951">
    <property type="entry name" value="Retrovirus_Pol_polyprotein"/>
</dbReference>
<evidence type="ECO:0000259" key="4">
    <source>
        <dbReference type="Pfam" id="PF17921"/>
    </source>
</evidence>
<dbReference type="InterPro" id="IPR041577">
    <property type="entry name" value="RT_RNaseH_2"/>
</dbReference>
<dbReference type="InterPro" id="IPR041588">
    <property type="entry name" value="Integrase_H2C2"/>
</dbReference>
<dbReference type="InterPro" id="IPR043502">
    <property type="entry name" value="DNA/RNA_pol_sf"/>
</dbReference>
<evidence type="ECO:0000313" key="5">
    <source>
        <dbReference type="EMBL" id="KYP45011.1"/>
    </source>
</evidence>
<feature type="domain" description="Reverse transcriptase/retrotransposon-derived protein RNase H-like" evidence="3">
    <location>
        <begin position="122"/>
        <end position="160"/>
    </location>
</feature>
<reference evidence="5" key="1">
    <citation type="journal article" date="2012" name="Nat. Biotechnol.">
        <title>Draft genome sequence of pigeonpea (Cajanus cajan), an orphan legume crop of resource-poor farmers.</title>
        <authorList>
            <person name="Varshney R.K."/>
            <person name="Chen W."/>
            <person name="Li Y."/>
            <person name="Bharti A.K."/>
            <person name="Saxena R.K."/>
            <person name="Schlueter J.A."/>
            <person name="Donoghue M.T."/>
            <person name="Azam S."/>
            <person name="Fan G."/>
            <person name="Whaley A.M."/>
            <person name="Farmer A.D."/>
            <person name="Sheridan J."/>
            <person name="Iwata A."/>
            <person name="Tuteja R."/>
            <person name="Penmetsa R.V."/>
            <person name="Wu W."/>
            <person name="Upadhyaya H.D."/>
            <person name="Yang S.P."/>
            <person name="Shah T."/>
            <person name="Saxena K.B."/>
            <person name="Michael T."/>
            <person name="McCombie W.R."/>
            <person name="Yang B."/>
            <person name="Zhang G."/>
            <person name="Yang H."/>
            <person name="Wang J."/>
            <person name="Spillane C."/>
            <person name="Cook D.R."/>
            <person name="May G.D."/>
            <person name="Xu X."/>
            <person name="Jackson S.A."/>
        </authorList>
    </citation>
    <scope>NUCLEOTIDE SEQUENCE [LARGE SCALE GENOMIC DNA]</scope>
</reference>
<keyword evidence="6" id="KW-1185">Reference proteome</keyword>
<evidence type="ECO:0000256" key="1">
    <source>
        <dbReference type="ARBA" id="ARBA00023268"/>
    </source>
</evidence>
<dbReference type="AlphaFoldDB" id="A0A151RR48"/>
<feature type="domain" description="Reverse transcriptase" evidence="2">
    <location>
        <begin position="25"/>
        <end position="105"/>
    </location>
</feature>
<dbReference type="Gene3D" id="1.10.340.70">
    <property type="match status" value="1"/>
</dbReference>
<dbReference type="CDD" id="cd01647">
    <property type="entry name" value="RT_LTR"/>
    <property type="match status" value="1"/>
</dbReference>
<dbReference type="SUPFAM" id="SSF56672">
    <property type="entry name" value="DNA/RNA polymerases"/>
    <property type="match status" value="1"/>
</dbReference>
<dbReference type="GO" id="GO:0003824">
    <property type="term" value="F:catalytic activity"/>
    <property type="evidence" value="ECO:0007669"/>
    <property type="project" value="UniProtKB-KW"/>
</dbReference>
<dbReference type="Gene3D" id="3.10.10.10">
    <property type="entry name" value="HIV Type 1 Reverse Transcriptase, subunit A, domain 1"/>
    <property type="match status" value="1"/>
</dbReference>
<dbReference type="FunFam" id="1.10.340.70:FF:000001">
    <property type="entry name" value="Retrovirus-related Pol polyprotein from transposon gypsy-like Protein"/>
    <property type="match status" value="1"/>
</dbReference>
<dbReference type="Proteomes" id="UP000075243">
    <property type="component" value="Unassembled WGS sequence"/>
</dbReference>
<dbReference type="Gene3D" id="3.30.70.270">
    <property type="match status" value="1"/>
</dbReference>
<gene>
    <name evidence="5" type="ORF">KK1_033472</name>
</gene>
<dbReference type="PANTHER" id="PTHR37984">
    <property type="entry name" value="PROTEIN CBG26694"/>
    <property type="match status" value="1"/>
</dbReference>
<dbReference type="Pfam" id="PF00078">
    <property type="entry name" value="RVT_1"/>
    <property type="match status" value="1"/>
</dbReference>
<evidence type="ECO:0000259" key="2">
    <source>
        <dbReference type="Pfam" id="PF00078"/>
    </source>
</evidence>
<dbReference type="Gramene" id="C.cajan_29667.t">
    <property type="protein sequence ID" value="C.cajan_29667.t"/>
    <property type="gene ID" value="C.cajan_29667"/>
</dbReference>
<keyword evidence="1" id="KW-0511">Multifunctional enzyme</keyword>
<organism evidence="5 6">
    <name type="scientific">Cajanus cajan</name>
    <name type="common">Pigeon pea</name>
    <name type="synonym">Cajanus indicus</name>
    <dbReference type="NCBI Taxonomy" id="3821"/>
    <lineage>
        <taxon>Eukaryota</taxon>
        <taxon>Viridiplantae</taxon>
        <taxon>Streptophyta</taxon>
        <taxon>Embryophyta</taxon>
        <taxon>Tracheophyta</taxon>
        <taxon>Spermatophyta</taxon>
        <taxon>Magnoliopsida</taxon>
        <taxon>eudicotyledons</taxon>
        <taxon>Gunneridae</taxon>
        <taxon>Pentapetalae</taxon>
        <taxon>rosids</taxon>
        <taxon>fabids</taxon>
        <taxon>Fabales</taxon>
        <taxon>Fabaceae</taxon>
        <taxon>Papilionoideae</taxon>
        <taxon>50 kb inversion clade</taxon>
        <taxon>NPAAA clade</taxon>
        <taxon>indigoferoid/millettioid clade</taxon>
        <taxon>Phaseoleae</taxon>
        <taxon>Cajanus</taxon>
    </lineage>
</organism>
<name>A0A151RR48_CAJCA</name>
<evidence type="ECO:0000313" key="6">
    <source>
        <dbReference type="Proteomes" id="UP000075243"/>
    </source>
</evidence>
<proteinExistence type="predicted"/>
<dbReference type="InterPro" id="IPR000477">
    <property type="entry name" value="RT_dom"/>
</dbReference>
<protein>
    <submittedName>
        <fullName evidence="5">Transposon Ty3-I Gag-Pol polyprotein</fullName>
    </submittedName>
</protein>
<dbReference type="EMBL" id="KQ483605">
    <property type="protein sequence ID" value="KYP45011.1"/>
    <property type="molecule type" value="Genomic_DNA"/>
</dbReference>
<dbReference type="PANTHER" id="PTHR37984:SF5">
    <property type="entry name" value="PROTEIN NYNRIN-LIKE"/>
    <property type="match status" value="1"/>
</dbReference>
<feature type="domain" description="Integrase zinc-binding" evidence="4">
    <location>
        <begin position="240"/>
        <end position="296"/>
    </location>
</feature>
<evidence type="ECO:0000259" key="3">
    <source>
        <dbReference type="Pfam" id="PF17919"/>
    </source>
</evidence>